<organism evidence="3 4">
    <name type="scientific">Streptantibioticus ferralitis</name>
    <dbReference type="NCBI Taxonomy" id="236510"/>
    <lineage>
        <taxon>Bacteria</taxon>
        <taxon>Bacillati</taxon>
        <taxon>Actinomycetota</taxon>
        <taxon>Actinomycetes</taxon>
        <taxon>Kitasatosporales</taxon>
        <taxon>Streptomycetaceae</taxon>
        <taxon>Streptantibioticus</taxon>
    </lineage>
</organism>
<sequence length="283" mass="31858">MGDDAVRDALREVLRERRAGLDPRQFGASRPASRRGRRAGGLGLTQAQVDKILNRAPGTYQRLESGRYPKAPEVLLKNVATLLRLDEHEWAWLWRMTWRRDPPYPLHAVAGEQVPGGWRRILRDARHIAYCTNHRWEVLAHNDALVRALPRGEVPPNTVEWTFLHPDARHVLADWEESWARQVAPLLASARATYPHDTGLADLERKVRADKRSGPIYEEFGPVYAHTDGAIRPFVHAELGRGWVTICSAPPRAAPTCHITQMLFDPGEECPVPLPPIPAIPAA</sequence>
<dbReference type="PANTHER" id="PTHR35010:SF2">
    <property type="entry name" value="BLL4672 PROTEIN"/>
    <property type="match status" value="1"/>
</dbReference>
<protein>
    <submittedName>
        <fullName evidence="3">Helix-turn-helix domain-containing protein</fullName>
    </submittedName>
</protein>
<feature type="domain" description="MmyB-like transcription regulator ligand binding" evidence="2">
    <location>
        <begin position="117"/>
        <end position="266"/>
    </location>
</feature>
<dbReference type="EMBL" id="JARHTQ010000058">
    <property type="protein sequence ID" value="MDF2261427.1"/>
    <property type="molecule type" value="Genomic_DNA"/>
</dbReference>
<feature type="region of interest" description="Disordered" evidence="1">
    <location>
        <begin position="21"/>
        <end position="41"/>
    </location>
</feature>
<reference evidence="3 4" key="1">
    <citation type="submission" date="2023-03" db="EMBL/GenBank/DDBJ databases">
        <title>Draft genome sequence of type strain Streptomyces ferralitis JCM 14344.</title>
        <authorList>
            <person name="Klaysubun C."/>
            <person name="Duangmal K."/>
        </authorList>
    </citation>
    <scope>NUCLEOTIDE SEQUENCE [LARGE SCALE GENOMIC DNA]</scope>
    <source>
        <strain evidence="3 4">JCM 14344</strain>
    </source>
</reference>
<dbReference type="RefSeq" id="WP_275823045.1">
    <property type="nucleotide sequence ID" value="NZ_BAAANM010000007.1"/>
</dbReference>
<name>A0ABT5ZC57_9ACTN</name>
<comment type="caution">
    <text evidence="3">The sequence shown here is derived from an EMBL/GenBank/DDBJ whole genome shotgun (WGS) entry which is preliminary data.</text>
</comment>
<evidence type="ECO:0000313" key="3">
    <source>
        <dbReference type="EMBL" id="MDF2261427.1"/>
    </source>
</evidence>
<proteinExistence type="predicted"/>
<dbReference type="Proteomes" id="UP001220022">
    <property type="component" value="Unassembled WGS sequence"/>
</dbReference>
<dbReference type="Gene3D" id="3.30.450.180">
    <property type="match status" value="1"/>
</dbReference>
<dbReference type="PANTHER" id="PTHR35010">
    <property type="entry name" value="BLL4672 PROTEIN-RELATED"/>
    <property type="match status" value="1"/>
</dbReference>
<evidence type="ECO:0000313" key="4">
    <source>
        <dbReference type="Proteomes" id="UP001220022"/>
    </source>
</evidence>
<dbReference type="InterPro" id="IPR041413">
    <property type="entry name" value="MLTR_LBD"/>
</dbReference>
<gene>
    <name evidence="3" type="ORF">P2L57_38640</name>
</gene>
<evidence type="ECO:0000259" key="2">
    <source>
        <dbReference type="Pfam" id="PF17765"/>
    </source>
</evidence>
<dbReference type="Pfam" id="PF17765">
    <property type="entry name" value="MLTR_LBD"/>
    <property type="match status" value="1"/>
</dbReference>
<keyword evidence="4" id="KW-1185">Reference proteome</keyword>
<accession>A0ABT5ZC57</accession>
<evidence type="ECO:0000256" key="1">
    <source>
        <dbReference type="SAM" id="MobiDB-lite"/>
    </source>
</evidence>